<protein>
    <submittedName>
        <fullName evidence="1">Uncharacterized protein</fullName>
    </submittedName>
</protein>
<sequence length="139" mass="17110">MYHFLIFILLLIFLYEFIKRIKYIEPYTYTAESFSEFSNPEEKYTYIANNFSDESFRMLDPPLYSKDIKKDNMDINKVIPATYPDEPDNFFEGLSLDNFRSHPIWYVQQRPWIEYKFDLQPLKEQWDRSNRDKLEKLLF</sequence>
<reference evidence="1" key="1">
    <citation type="journal article" date="2020" name="Nature">
        <title>Giant virus diversity and host interactions through global metagenomics.</title>
        <authorList>
            <person name="Schulz F."/>
            <person name="Roux S."/>
            <person name="Paez-Espino D."/>
            <person name="Jungbluth S."/>
            <person name="Walsh D.A."/>
            <person name="Denef V.J."/>
            <person name="McMahon K.D."/>
            <person name="Konstantinidis K.T."/>
            <person name="Eloe-Fadrosh E.A."/>
            <person name="Kyrpides N.C."/>
            <person name="Woyke T."/>
        </authorList>
    </citation>
    <scope>NUCLEOTIDE SEQUENCE</scope>
    <source>
        <strain evidence="1">GVMAG-M-3300023179-150</strain>
    </source>
</reference>
<organism evidence="1">
    <name type="scientific">viral metagenome</name>
    <dbReference type="NCBI Taxonomy" id="1070528"/>
    <lineage>
        <taxon>unclassified sequences</taxon>
        <taxon>metagenomes</taxon>
        <taxon>organismal metagenomes</taxon>
    </lineage>
</organism>
<dbReference type="AlphaFoldDB" id="A0A6C0E701"/>
<accession>A0A6C0E701</accession>
<evidence type="ECO:0000313" key="1">
    <source>
        <dbReference type="EMBL" id="QHT24957.1"/>
    </source>
</evidence>
<proteinExistence type="predicted"/>
<dbReference type="EMBL" id="MN739752">
    <property type="protein sequence ID" value="QHT24957.1"/>
    <property type="molecule type" value="Genomic_DNA"/>
</dbReference>
<name>A0A6C0E701_9ZZZZ</name>